<keyword evidence="15" id="KW-0503">Monooxygenase</keyword>
<evidence type="ECO:0000256" key="1">
    <source>
        <dbReference type="ARBA" id="ARBA00001974"/>
    </source>
</evidence>
<gene>
    <name evidence="15" type="primary">kshB</name>
    <name evidence="15" type="ORF">DPBNPPHM_03738</name>
</gene>
<dbReference type="PRINTS" id="PR00406">
    <property type="entry name" value="CYTB5RDTASE"/>
</dbReference>
<dbReference type="Pfam" id="PF00175">
    <property type="entry name" value="NAD_binding_1"/>
    <property type="match status" value="1"/>
</dbReference>
<dbReference type="InterPro" id="IPR008333">
    <property type="entry name" value="Cbr1-like_FAD-bd_dom"/>
</dbReference>
<dbReference type="OrthoDB" id="9796486at2"/>
<keyword evidence="5" id="KW-0274">FAD</keyword>
<keyword evidence="12" id="KW-0732">Signal</keyword>
<dbReference type="InterPro" id="IPR001041">
    <property type="entry name" value="2Fe-2S_ferredoxin-type"/>
</dbReference>
<reference evidence="15 16" key="1">
    <citation type="submission" date="2019-11" db="EMBL/GenBank/DDBJ databases">
        <authorList>
            <person name="Holert J."/>
        </authorList>
    </citation>
    <scope>NUCLEOTIDE SEQUENCE [LARGE SCALE GENOMIC DNA]</scope>
    <source>
        <strain evidence="15">BC5_2</strain>
    </source>
</reference>
<dbReference type="PROSITE" id="PS00197">
    <property type="entry name" value="2FE2S_FER_1"/>
    <property type="match status" value="1"/>
</dbReference>
<evidence type="ECO:0000256" key="8">
    <source>
        <dbReference type="ARBA" id="ARBA00023014"/>
    </source>
</evidence>
<feature type="chain" id="PRO_5030138000" evidence="12">
    <location>
        <begin position="19"/>
        <end position="560"/>
    </location>
</feature>
<dbReference type="InterPro" id="IPR001709">
    <property type="entry name" value="Flavoprot_Pyr_Nucl_cyt_Rdtase"/>
</dbReference>
<evidence type="ECO:0000256" key="10">
    <source>
        <dbReference type="ARBA" id="ARBA00061434"/>
    </source>
</evidence>
<feature type="transmembrane region" description="Helical" evidence="11">
    <location>
        <begin position="168"/>
        <end position="189"/>
    </location>
</feature>
<keyword evidence="11" id="KW-0812">Transmembrane</keyword>
<evidence type="ECO:0000256" key="7">
    <source>
        <dbReference type="ARBA" id="ARBA00023004"/>
    </source>
</evidence>
<dbReference type="PROSITE" id="PS51085">
    <property type="entry name" value="2FE2S_FER_2"/>
    <property type="match status" value="1"/>
</dbReference>
<dbReference type="AlphaFoldDB" id="A0A5S9P7N3"/>
<dbReference type="Pfam" id="PF00111">
    <property type="entry name" value="Fer2"/>
    <property type="match status" value="1"/>
</dbReference>
<dbReference type="InterPro" id="IPR017927">
    <property type="entry name" value="FAD-bd_FR_type"/>
</dbReference>
<dbReference type="Gene3D" id="3.10.20.30">
    <property type="match status" value="1"/>
</dbReference>
<dbReference type="CDD" id="cd00207">
    <property type="entry name" value="fer2"/>
    <property type="match status" value="1"/>
</dbReference>
<name>A0A5S9P7N3_9GAMM</name>
<keyword evidence="2" id="KW-0285">Flavoprotein</keyword>
<dbReference type="InterPro" id="IPR039261">
    <property type="entry name" value="FNR_nucleotide-bd"/>
</dbReference>
<dbReference type="InterPro" id="IPR050415">
    <property type="entry name" value="MRET"/>
</dbReference>
<organism evidence="15 16">
    <name type="scientific">BD1-7 clade bacterium</name>
    <dbReference type="NCBI Taxonomy" id="2029982"/>
    <lineage>
        <taxon>Bacteria</taxon>
        <taxon>Pseudomonadati</taxon>
        <taxon>Pseudomonadota</taxon>
        <taxon>Gammaproteobacteria</taxon>
        <taxon>Cellvibrionales</taxon>
        <taxon>Spongiibacteraceae</taxon>
        <taxon>BD1-7 clade</taxon>
    </lineage>
</organism>
<dbReference type="EMBL" id="CACSII010000007">
    <property type="protein sequence ID" value="CAA0099623.1"/>
    <property type="molecule type" value="Genomic_DNA"/>
</dbReference>
<accession>A0A5S9P7N3</accession>
<dbReference type="PANTHER" id="PTHR47354:SF6">
    <property type="entry name" value="NADH OXIDOREDUCTASE HCR"/>
    <property type="match status" value="1"/>
</dbReference>
<evidence type="ECO:0000256" key="6">
    <source>
        <dbReference type="ARBA" id="ARBA00023002"/>
    </source>
</evidence>
<dbReference type="InterPro" id="IPR001433">
    <property type="entry name" value="OxRdtase_FAD/NAD-bd"/>
</dbReference>
<evidence type="ECO:0000256" key="11">
    <source>
        <dbReference type="SAM" id="Phobius"/>
    </source>
</evidence>
<evidence type="ECO:0000256" key="2">
    <source>
        <dbReference type="ARBA" id="ARBA00022630"/>
    </source>
</evidence>
<keyword evidence="11" id="KW-1133">Transmembrane helix</keyword>
<evidence type="ECO:0000256" key="3">
    <source>
        <dbReference type="ARBA" id="ARBA00022714"/>
    </source>
</evidence>
<sequence>MRTIAVLIFSLVINAVMAQPFPFRSDDNKAREIPPISADMRARMGPYTPRAFYPSLINLPTLSEKDERTAIDLASQRMQQGLDLVNSQLDILHTDVDDYQGRLYVLENAANDVRAGVARYQSGLATLQAIEANKTPQDIALSWFKNEMSLDRPVVTSSAFFIGGMTPFHFVLCLIMSALIALAIAFYYLRRKHATKLIEALDQQTLDLDQHVQLEGTWAGSLELIGIYDETPVVKTFRFIDPASSYIRFAYLPGQFLHLTAVIDGKQVQRAYTLASAPTRHGYIELTIKREENGLFSRFMHEQVRCGDQFQSSAPFGRKTFTGTQNDGIVLIGGGVGITPLMSIIRMLTDIAWNKDIYLIYSCKNSEDFIFRQELEYLRERNPYLHLTVSFTRQSTALEGYLSGRINSEILKKAVPDIKHQFIHMCGSIGFIETFRQLLKELEVKDGHIQYEAFGGEAPVERRVIDIHRLDAKALPTVTFAKSGKTAPLPKDSTVLEVAEAVGVNLLNACRSGYCGTCAVRLIEGDVTMENHEALSKADRDAGIILGCQAKATGNIIVDA</sequence>
<feature type="domain" description="FAD-binding FR-type" evidence="14">
    <location>
        <begin position="217"/>
        <end position="322"/>
    </location>
</feature>
<evidence type="ECO:0000313" key="15">
    <source>
        <dbReference type="EMBL" id="CAA0099623.1"/>
    </source>
</evidence>
<dbReference type="PANTHER" id="PTHR47354">
    <property type="entry name" value="NADH OXIDOREDUCTASE HCR"/>
    <property type="match status" value="1"/>
</dbReference>
<keyword evidence="7" id="KW-0408">Iron</keyword>
<evidence type="ECO:0000259" key="13">
    <source>
        <dbReference type="PROSITE" id="PS51085"/>
    </source>
</evidence>
<evidence type="ECO:0000259" key="14">
    <source>
        <dbReference type="PROSITE" id="PS51384"/>
    </source>
</evidence>
<keyword evidence="6 15" id="KW-0560">Oxidoreductase</keyword>
<dbReference type="SUPFAM" id="SSF52343">
    <property type="entry name" value="Ferredoxin reductase-like, C-terminal NADP-linked domain"/>
    <property type="match status" value="1"/>
</dbReference>
<evidence type="ECO:0000256" key="9">
    <source>
        <dbReference type="ARBA" id="ARBA00034078"/>
    </source>
</evidence>
<protein>
    <submittedName>
        <fullName evidence="15">3-ketosteroid-9-alpha-monooxygenase, ferredoxin reductase component</fullName>
        <ecNumber evidence="15">1.14.13.142</ecNumber>
    </submittedName>
</protein>
<evidence type="ECO:0000256" key="12">
    <source>
        <dbReference type="SAM" id="SignalP"/>
    </source>
</evidence>
<dbReference type="SUPFAM" id="SSF54292">
    <property type="entry name" value="2Fe-2S ferredoxin-like"/>
    <property type="match status" value="1"/>
</dbReference>
<dbReference type="PROSITE" id="PS51384">
    <property type="entry name" value="FAD_FR"/>
    <property type="match status" value="1"/>
</dbReference>
<keyword evidence="3" id="KW-0001">2Fe-2S</keyword>
<dbReference type="GO" id="GO:0046872">
    <property type="term" value="F:metal ion binding"/>
    <property type="evidence" value="ECO:0007669"/>
    <property type="project" value="UniProtKB-KW"/>
</dbReference>
<comment type="similarity">
    <text evidence="10">In the N-terminal section; belongs to the FAD-binding oxidoreductase type 6 family.</text>
</comment>
<dbReference type="Pfam" id="PF00970">
    <property type="entry name" value="FAD_binding_6"/>
    <property type="match status" value="1"/>
</dbReference>
<keyword evidence="8" id="KW-0411">Iron-sulfur</keyword>
<evidence type="ECO:0000256" key="4">
    <source>
        <dbReference type="ARBA" id="ARBA00022723"/>
    </source>
</evidence>
<keyword evidence="4" id="KW-0479">Metal-binding</keyword>
<dbReference type="PRINTS" id="PR00371">
    <property type="entry name" value="FPNCR"/>
</dbReference>
<comment type="cofactor">
    <cofactor evidence="1">
        <name>FAD</name>
        <dbReference type="ChEBI" id="CHEBI:57692"/>
    </cofactor>
</comment>
<dbReference type="SUPFAM" id="SSF63380">
    <property type="entry name" value="Riboflavin synthase domain-like"/>
    <property type="match status" value="1"/>
</dbReference>
<proteinExistence type="inferred from homology"/>
<dbReference type="Gene3D" id="2.40.30.10">
    <property type="entry name" value="Translation factors"/>
    <property type="match status" value="1"/>
</dbReference>
<comment type="cofactor">
    <cofactor evidence="9">
        <name>[2Fe-2S] cluster</name>
        <dbReference type="ChEBI" id="CHEBI:190135"/>
    </cofactor>
</comment>
<feature type="signal peptide" evidence="12">
    <location>
        <begin position="1"/>
        <end position="18"/>
    </location>
</feature>
<dbReference type="GO" id="GO:0004497">
    <property type="term" value="F:monooxygenase activity"/>
    <property type="evidence" value="ECO:0007669"/>
    <property type="project" value="UniProtKB-KW"/>
</dbReference>
<dbReference type="InterPro" id="IPR017938">
    <property type="entry name" value="Riboflavin_synthase-like_b-brl"/>
</dbReference>
<dbReference type="InterPro" id="IPR036010">
    <property type="entry name" value="2Fe-2S_ferredoxin-like_sf"/>
</dbReference>
<dbReference type="GO" id="GO:0051537">
    <property type="term" value="F:2 iron, 2 sulfur cluster binding"/>
    <property type="evidence" value="ECO:0007669"/>
    <property type="project" value="UniProtKB-KW"/>
</dbReference>
<evidence type="ECO:0000256" key="5">
    <source>
        <dbReference type="ARBA" id="ARBA00022827"/>
    </source>
</evidence>
<keyword evidence="11" id="KW-0472">Membrane</keyword>
<dbReference type="Proteomes" id="UP000434580">
    <property type="component" value="Unassembled WGS sequence"/>
</dbReference>
<dbReference type="InterPro" id="IPR006058">
    <property type="entry name" value="2Fe2S_fd_BS"/>
</dbReference>
<evidence type="ECO:0000313" key="16">
    <source>
        <dbReference type="Proteomes" id="UP000434580"/>
    </source>
</evidence>
<dbReference type="InterPro" id="IPR012675">
    <property type="entry name" value="Beta-grasp_dom_sf"/>
</dbReference>
<dbReference type="EC" id="1.14.13.142" evidence="15"/>
<feature type="domain" description="2Fe-2S ferredoxin-type" evidence="13">
    <location>
        <begin position="476"/>
        <end position="560"/>
    </location>
</feature>
<dbReference type="Gene3D" id="3.40.50.80">
    <property type="entry name" value="Nucleotide-binding domain of ferredoxin-NADP reductase (FNR) module"/>
    <property type="match status" value="1"/>
</dbReference>